<gene>
    <name evidence="2" type="ORF">Sradi_4032500</name>
</gene>
<dbReference type="PANTHER" id="PTHR47723:SF21">
    <property type="entry name" value="POLYNUCLEOTIDYL TRANSFERASE, RIBONUCLEASE H-LIKE SUPERFAMILY PROTEIN"/>
    <property type="match status" value="1"/>
</dbReference>
<comment type="caution">
    <text evidence="2">The sequence shown here is derived from an EMBL/GenBank/DDBJ whole genome shotgun (WGS) entry which is preliminary data.</text>
</comment>
<dbReference type="Pfam" id="PF13456">
    <property type="entry name" value="RVT_3"/>
    <property type="match status" value="1"/>
</dbReference>
<accession>A0AAW2PMV1</accession>
<dbReference type="InterPro" id="IPR053151">
    <property type="entry name" value="RNase_H-like"/>
</dbReference>
<proteinExistence type="predicted"/>
<dbReference type="GO" id="GO:0003676">
    <property type="term" value="F:nucleic acid binding"/>
    <property type="evidence" value="ECO:0007669"/>
    <property type="project" value="InterPro"/>
</dbReference>
<dbReference type="InterPro" id="IPR036397">
    <property type="entry name" value="RNaseH_sf"/>
</dbReference>
<name>A0AAW2PMV1_SESRA</name>
<dbReference type="InterPro" id="IPR012337">
    <property type="entry name" value="RNaseH-like_sf"/>
</dbReference>
<dbReference type="PANTHER" id="PTHR47723">
    <property type="entry name" value="OS05G0353850 PROTEIN"/>
    <property type="match status" value="1"/>
</dbReference>
<sequence>MMEGVSEDPLQQIQRSRRYLYAFVEAHVRYEVEGARRGPVKWNKPHAGSFKMNFDAAIHEDSNGVGAGVVVRDSAGSYLRWTSKFFPGIKAAEQAEALAARAAAFLARDLQLTNVIIEGDCLSVINKLKDSAMDDSYISPIIQEIRKVLSGLDKLEFNHVKREGNMAAHFLARNSISQN</sequence>
<organism evidence="2">
    <name type="scientific">Sesamum radiatum</name>
    <name type="common">Black benniseed</name>
    <dbReference type="NCBI Taxonomy" id="300843"/>
    <lineage>
        <taxon>Eukaryota</taxon>
        <taxon>Viridiplantae</taxon>
        <taxon>Streptophyta</taxon>
        <taxon>Embryophyta</taxon>
        <taxon>Tracheophyta</taxon>
        <taxon>Spermatophyta</taxon>
        <taxon>Magnoliopsida</taxon>
        <taxon>eudicotyledons</taxon>
        <taxon>Gunneridae</taxon>
        <taxon>Pentapetalae</taxon>
        <taxon>asterids</taxon>
        <taxon>lamiids</taxon>
        <taxon>Lamiales</taxon>
        <taxon>Pedaliaceae</taxon>
        <taxon>Sesamum</taxon>
    </lineage>
</organism>
<dbReference type="Gene3D" id="3.30.420.10">
    <property type="entry name" value="Ribonuclease H-like superfamily/Ribonuclease H"/>
    <property type="match status" value="1"/>
</dbReference>
<dbReference type="CDD" id="cd06222">
    <property type="entry name" value="RNase_H_like"/>
    <property type="match status" value="1"/>
</dbReference>
<dbReference type="InterPro" id="IPR044730">
    <property type="entry name" value="RNase_H-like_dom_plant"/>
</dbReference>
<dbReference type="AlphaFoldDB" id="A0AAW2PMV1"/>
<evidence type="ECO:0000313" key="2">
    <source>
        <dbReference type="EMBL" id="KAL0355856.1"/>
    </source>
</evidence>
<dbReference type="EMBL" id="JACGWJ010000017">
    <property type="protein sequence ID" value="KAL0355856.1"/>
    <property type="molecule type" value="Genomic_DNA"/>
</dbReference>
<reference evidence="2" key="1">
    <citation type="submission" date="2020-06" db="EMBL/GenBank/DDBJ databases">
        <authorList>
            <person name="Li T."/>
            <person name="Hu X."/>
            <person name="Zhang T."/>
            <person name="Song X."/>
            <person name="Zhang H."/>
            <person name="Dai N."/>
            <person name="Sheng W."/>
            <person name="Hou X."/>
            <person name="Wei L."/>
        </authorList>
    </citation>
    <scope>NUCLEOTIDE SEQUENCE</scope>
    <source>
        <strain evidence="2">G02</strain>
        <tissue evidence="2">Leaf</tissue>
    </source>
</reference>
<dbReference type="InterPro" id="IPR002156">
    <property type="entry name" value="RNaseH_domain"/>
</dbReference>
<dbReference type="SUPFAM" id="SSF53098">
    <property type="entry name" value="Ribonuclease H-like"/>
    <property type="match status" value="1"/>
</dbReference>
<dbReference type="GO" id="GO:0004523">
    <property type="term" value="F:RNA-DNA hybrid ribonuclease activity"/>
    <property type="evidence" value="ECO:0007669"/>
    <property type="project" value="InterPro"/>
</dbReference>
<evidence type="ECO:0000259" key="1">
    <source>
        <dbReference type="Pfam" id="PF13456"/>
    </source>
</evidence>
<reference evidence="2" key="2">
    <citation type="journal article" date="2024" name="Plant">
        <title>Genomic evolution and insights into agronomic trait innovations of Sesamum species.</title>
        <authorList>
            <person name="Miao H."/>
            <person name="Wang L."/>
            <person name="Qu L."/>
            <person name="Liu H."/>
            <person name="Sun Y."/>
            <person name="Le M."/>
            <person name="Wang Q."/>
            <person name="Wei S."/>
            <person name="Zheng Y."/>
            <person name="Lin W."/>
            <person name="Duan Y."/>
            <person name="Cao H."/>
            <person name="Xiong S."/>
            <person name="Wang X."/>
            <person name="Wei L."/>
            <person name="Li C."/>
            <person name="Ma Q."/>
            <person name="Ju M."/>
            <person name="Zhao R."/>
            <person name="Li G."/>
            <person name="Mu C."/>
            <person name="Tian Q."/>
            <person name="Mei H."/>
            <person name="Zhang T."/>
            <person name="Gao T."/>
            <person name="Zhang H."/>
        </authorList>
    </citation>
    <scope>NUCLEOTIDE SEQUENCE</scope>
    <source>
        <strain evidence="2">G02</strain>
    </source>
</reference>
<protein>
    <recommendedName>
        <fullName evidence="1">RNase H type-1 domain-containing protein</fullName>
    </recommendedName>
</protein>
<feature type="domain" description="RNase H type-1" evidence="1">
    <location>
        <begin position="53"/>
        <end position="174"/>
    </location>
</feature>